<evidence type="ECO:0000313" key="2">
    <source>
        <dbReference type="EMBL" id="XBH23632.1"/>
    </source>
</evidence>
<dbReference type="EMBL" id="PP711828">
    <property type="protein sequence ID" value="XBH23632.1"/>
    <property type="molecule type" value="Genomic_DNA"/>
</dbReference>
<feature type="compositionally biased region" description="Low complexity" evidence="1">
    <location>
        <begin position="131"/>
        <end position="152"/>
    </location>
</feature>
<dbReference type="SUPFAM" id="SSF88645">
    <property type="entry name" value="ssDNA viruses"/>
    <property type="match status" value="1"/>
</dbReference>
<feature type="compositionally biased region" description="Basic and acidic residues" evidence="1">
    <location>
        <begin position="8"/>
        <end position="20"/>
    </location>
</feature>
<feature type="compositionally biased region" description="Gly residues" evidence="1">
    <location>
        <begin position="155"/>
        <end position="167"/>
    </location>
</feature>
<name>A0AAU7E1U3_9VIRU</name>
<dbReference type="Pfam" id="PF02336">
    <property type="entry name" value="Denso_VP4"/>
    <property type="match status" value="1"/>
</dbReference>
<feature type="compositionally biased region" description="Polar residues" evidence="1">
    <location>
        <begin position="114"/>
        <end position="127"/>
    </location>
</feature>
<proteinExistence type="predicted"/>
<accession>A0AAU7E1U3</accession>
<feature type="compositionally biased region" description="Acidic residues" evidence="1">
    <location>
        <begin position="44"/>
        <end position="65"/>
    </location>
</feature>
<reference evidence="2" key="2">
    <citation type="submission" date="2024-02" db="EMBL/GenBank/DDBJ databases">
        <authorList>
            <person name="Hu B."/>
        </authorList>
    </citation>
    <scope>NUCLEOTIDE SEQUENCE</scope>
    <source>
        <strain evidence="2">28A/Uganda/UV40/2018</strain>
    </source>
</reference>
<feature type="region of interest" description="Disordered" evidence="1">
    <location>
        <begin position="34"/>
        <end position="167"/>
    </location>
</feature>
<sequence length="605" mass="66757">MPKPLGPHPRDRPNWDRLNEGQRRYAVEQWKLARVRRGERFDPPGEEAPEEPITETIPDSDDDEIPGSQEVIDNFDLTVLGTPGNQPEPEEDDGIDDFLNQVRDRQEAGPSGMASGSQQAMEVSSSGGTPGAKRAASSSGGSAAKVAKSGTSLPGTGGNLDGMAPGGGGGQGVVSTILRPIGVHVEHFTQTYRKKWRFLTSANANVILAEEANTTLGTPKRFALTTGMASIPWEYLFFYMSPAEYNRAKQFPGTFAKHASINIKAWNTRVAFQTGDTQTANATLNQNKFLQVAKGIRSIPHVASSNRRYNFSSTEPMQPVSFKAQTSKEYREGLKTAMYGYDNNSANFLTAPPADATGAEIYLQDYLTIYTLDARGETNPTYLPGFPPYKNFIEEYDAGQVIDQGVLSMDYNFKYAPIVPHYPAVPNNLMTLTTKPQIPSGTHYEISSFKTTDSSHTAAPTQQFNVAQRKYLQGPAKNDMFFTEDQLYFKCPIEQGGTFEEVHVQSYGDSQMPSCNIGIRAVPKLTTSDNTTQANSWLDAQGYFEVECVLVTESHDPFTYIKQNCFSQNTKTQLQYFDSAGARPVAKTYDLPNEYGRMQYRATTA</sequence>
<dbReference type="GO" id="GO:0005198">
    <property type="term" value="F:structural molecule activity"/>
    <property type="evidence" value="ECO:0007669"/>
    <property type="project" value="InterPro"/>
</dbReference>
<dbReference type="InterPro" id="IPR016184">
    <property type="entry name" value="Capsid/spike_ssDNA_virus"/>
</dbReference>
<protein>
    <submittedName>
        <fullName evidence="2">VP1 protein</fullName>
    </submittedName>
</protein>
<dbReference type="InterPro" id="IPR003433">
    <property type="entry name" value="Capsid_VP4_densovirus"/>
</dbReference>
<evidence type="ECO:0000256" key="1">
    <source>
        <dbReference type="SAM" id="MobiDB-lite"/>
    </source>
</evidence>
<feature type="region of interest" description="Disordered" evidence="1">
    <location>
        <begin position="1"/>
        <end position="20"/>
    </location>
</feature>
<organism evidence="2">
    <name type="scientific">Rousettus bat parvovirus</name>
    <dbReference type="NCBI Taxonomy" id="3141931"/>
    <lineage>
        <taxon>Viruses</taxon>
        <taxon>Monodnaviria</taxon>
        <taxon>Shotokuvirae</taxon>
        <taxon>Cossaviricota</taxon>
        <taxon>Quintoviricetes</taxon>
        <taxon>Piccovirales</taxon>
        <taxon>Parvoviridae</taxon>
    </lineage>
</organism>
<reference evidence="2" key="1">
    <citation type="journal article" date="2024" name="Microbiome">
        <title>Substantial viral diversity in bats and rodents from East Africa: insights into evolution, recombination, and cocirculation.</title>
        <authorList>
            <person name="Wang D."/>
            <person name="Yang X."/>
            <person name="Ren Z."/>
            <person name="Hu B."/>
            <person name="Zhao H."/>
            <person name="Yang K."/>
            <person name="Shi P."/>
            <person name="Zhang Z."/>
            <person name="Feng Q."/>
            <person name="Nawenja C.V."/>
            <person name="Obanda V."/>
            <person name="Robert K."/>
            <person name="Nalikka B."/>
            <person name="Waruhiu C.N."/>
            <person name="Ochola G.O."/>
            <person name="Onyuok S.O."/>
            <person name="Ochieng H."/>
            <person name="Li B."/>
            <person name="Zhu Y."/>
            <person name="Si H."/>
            <person name="Yin J."/>
            <person name="Kristiansen K."/>
            <person name="Jin X."/>
            <person name="Xu X."/>
            <person name="Xiao M."/>
            <person name="Agwanda B."/>
            <person name="Ommeh S."/>
            <person name="Li J."/>
            <person name="Shi Z.L."/>
        </authorList>
    </citation>
    <scope>NUCLEOTIDE SEQUENCE</scope>
    <source>
        <strain evidence="2">28A/Uganda/UV40/2018</strain>
    </source>
</reference>